<dbReference type="EMBL" id="CP000561">
    <property type="protein sequence ID" value="ABO08329.1"/>
    <property type="molecule type" value="Genomic_DNA"/>
</dbReference>
<dbReference type="HOGENOM" id="CLU_022410_0_0_2"/>
<protein>
    <submittedName>
        <fullName evidence="1">Uncharacterized protein</fullName>
    </submittedName>
</protein>
<dbReference type="AlphaFoldDB" id="A3MUL2"/>
<dbReference type="GeneID" id="4910173"/>
<proteinExistence type="predicted"/>
<evidence type="ECO:0000313" key="1">
    <source>
        <dbReference type="EMBL" id="ABO08329.1"/>
    </source>
</evidence>
<sequence length="754" mass="80134">MRRRARAASLALVALAAAGALALLAYFNASQWAANATLAPISKNLNQSLYPLAKAWYQYSGPYNVTYYYVKFKPGWPETYTVGIFAARDAGWQTRLEVVGRSGNPGGTYTISLGNVQQIGNTQNAGSYAPAPAPLVWSMATTGRYSILATAQFNKGGIYAVQLVNFTAEPMSKLTSWSFSCPGHTYTQQYTCAGGTYTATLPSYSDSLAYSSKPTYIDEYAVYSSTYLAVSPVRYTGSSIRTQIDARSSTDWGLSSAIYRVADRWGLVVAAGATVQVSGAYALSGDTRNNVAYLSVGVDENGDGVADVEYIAYVYDTAQGNGLIVSIFINRGSSVASINSQGDPTTTPPPQYRLTKVSSVTSGNSFTISITLPTTQVGRIVGIAFVVVDASGAASGSPSGDFWVDWQNFAITVVAPACDPGLRVWELGSYRTDVFVRTDSWRLVTQVDARGSSGTPSTDYGVAAAFIDYKFNATGAQISVGVRYIRGGNEARNNVVYVDVAVDVDYDGSADREYIYYYYDTVDYNGIIVSPFTQQVVCTVDSAGACTPSGTRYVATRLGSITPGDYAFTITLTAQGAVTSVALVVTDASYADSDGTLGDFAVEWGPVTVQSYSCPLPAGWYSNTAPGAYVWQTNYALFVANGATAYTQLVQGALTYVANFTGKGKYVALTSALGEAFGLYLRGASAGCVYGYYSPSSRWVELRPLAALGDVIVRDSAGGPLARFGCAAPPAAQYIGFRAGPGEYLIVRTVEAWG</sequence>
<keyword evidence="2" id="KW-1185">Reference proteome</keyword>
<gene>
    <name evidence="1" type="ordered locus">Pcal_0904</name>
</gene>
<reference evidence="1" key="1">
    <citation type="submission" date="2007-02" db="EMBL/GenBank/DDBJ databases">
        <title>Complete sequence of Pyrobaculum calidifontis JCM 11548.</title>
        <authorList>
            <consortium name="US DOE Joint Genome Institute"/>
            <person name="Copeland A."/>
            <person name="Lucas S."/>
            <person name="Lapidus A."/>
            <person name="Barry K."/>
            <person name="Glavina del Rio T."/>
            <person name="Dalin E."/>
            <person name="Tice H."/>
            <person name="Pitluck S."/>
            <person name="Chain P."/>
            <person name="Malfatti S."/>
            <person name="Shin M."/>
            <person name="Vergez L."/>
            <person name="Schmutz J."/>
            <person name="Larimer F."/>
            <person name="Land M."/>
            <person name="Hauser L."/>
            <person name="Kyrpides N."/>
            <person name="Mikhailova N."/>
            <person name="Cozen A.E."/>
            <person name="Fitz-Gibbon S.T."/>
            <person name="House C.H."/>
            <person name="Saltikov C."/>
            <person name="Lowe T.M."/>
            <person name="Richardson P."/>
        </authorList>
    </citation>
    <scope>NUCLEOTIDE SEQUENCE [LARGE SCALE GENOMIC DNA]</scope>
    <source>
        <strain evidence="1">JCM 11548</strain>
    </source>
</reference>
<evidence type="ECO:0000313" key="2">
    <source>
        <dbReference type="Proteomes" id="UP000001431"/>
    </source>
</evidence>
<dbReference type="STRING" id="410359.Pcal_0904"/>
<name>A3MUL2_PYRCJ</name>
<accession>A3MUL2</accession>
<dbReference type="OrthoDB" id="29158at2157"/>
<dbReference type="RefSeq" id="WP_011849587.1">
    <property type="nucleotide sequence ID" value="NC_009073.1"/>
</dbReference>
<dbReference type="Proteomes" id="UP000001431">
    <property type="component" value="Chromosome"/>
</dbReference>
<organism evidence="1 2">
    <name type="scientific">Pyrobaculum calidifontis (strain DSM 21063 / JCM 11548 / VA1)</name>
    <dbReference type="NCBI Taxonomy" id="410359"/>
    <lineage>
        <taxon>Archaea</taxon>
        <taxon>Thermoproteota</taxon>
        <taxon>Thermoprotei</taxon>
        <taxon>Thermoproteales</taxon>
        <taxon>Thermoproteaceae</taxon>
        <taxon>Pyrobaculum</taxon>
    </lineage>
</organism>
<dbReference type="eggNOG" id="arCOG07037">
    <property type="taxonomic scope" value="Archaea"/>
</dbReference>
<dbReference type="KEGG" id="pcl:Pcal_0904"/>